<evidence type="ECO:0000313" key="2">
    <source>
        <dbReference type="Proteomes" id="UP000504618"/>
    </source>
</evidence>
<name>A0A6J1R6Z2_9HYME</name>
<organism evidence="2 3">
    <name type="scientific">Temnothorax curvispinosus</name>
    <dbReference type="NCBI Taxonomy" id="300111"/>
    <lineage>
        <taxon>Eukaryota</taxon>
        <taxon>Metazoa</taxon>
        <taxon>Ecdysozoa</taxon>
        <taxon>Arthropoda</taxon>
        <taxon>Hexapoda</taxon>
        <taxon>Insecta</taxon>
        <taxon>Pterygota</taxon>
        <taxon>Neoptera</taxon>
        <taxon>Endopterygota</taxon>
        <taxon>Hymenoptera</taxon>
        <taxon>Apocrita</taxon>
        <taxon>Aculeata</taxon>
        <taxon>Formicoidea</taxon>
        <taxon>Formicidae</taxon>
        <taxon>Myrmicinae</taxon>
        <taxon>Temnothorax</taxon>
    </lineage>
</organism>
<feature type="domain" description="Mutator-like transposase" evidence="1">
    <location>
        <begin position="9"/>
        <end position="112"/>
    </location>
</feature>
<accession>A0A6J1R6Z2</accession>
<evidence type="ECO:0000259" key="1">
    <source>
        <dbReference type="Pfam" id="PF20700"/>
    </source>
</evidence>
<dbReference type="GO" id="GO:0003676">
    <property type="term" value="F:nucleic acid binding"/>
    <property type="evidence" value="ECO:0007669"/>
    <property type="project" value="InterPro"/>
</dbReference>
<dbReference type="Proteomes" id="UP000504618">
    <property type="component" value="Unplaced"/>
</dbReference>
<dbReference type="AlphaFoldDB" id="A0A6J1R6Z2"/>
<dbReference type="Pfam" id="PF20700">
    <property type="entry name" value="Mutator"/>
    <property type="match status" value="1"/>
</dbReference>
<dbReference type="GeneID" id="112465323"/>
<reference evidence="3" key="1">
    <citation type="submission" date="2025-08" db="UniProtKB">
        <authorList>
            <consortium name="RefSeq"/>
        </authorList>
    </citation>
    <scope>IDENTIFICATION</scope>
    <source>
        <tissue evidence="3">Whole body</tissue>
    </source>
</reference>
<dbReference type="SUPFAM" id="SSF53098">
    <property type="entry name" value="Ribonuclease H-like"/>
    <property type="match status" value="1"/>
</dbReference>
<dbReference type="Gene3D" id="3.30.420.10">
    <property type="entry name" value="Ribonuclease H-like superfamily/Ribonuclease H"/>
    <property type="match status" value="1"/>
</dbReference>
<protein>
    <submittedName>
        <fullName evidence="3">Uncharacterized protein LOC112465323</fullName>
    </submittedName>
</protein>
<dbReference type="InterPro" id="IPR036397">
    <property type="entry name" value="RNaseH_sf"/>
</dbReference>
<dbReference type="RefSeq" id="XP_024888600.1">
    <property type="nucleotide sequence ID" value="XM_025032832.1"/>
</dbReference>
<dbReference type="InterPro" id="IPR012337">
    <property type="entry name" value="RNaseH-like_sf"/>
</dbReference>
<proteinExistence type="predicted"/>
<evidence type="ECO:0000313" key="3">
    <source>
        <dbReference type="RefSeq" id="XP_024888600.1"/>
    </source>
</evidence>
<dbReference type="OrthoDB" id="7692185at2759"/>
<gene>
    <name evidence="3" type="primary">LOC112465323</name>
</gene>
<dbReference type="InterPro" id="IPR049012">
    <property type="entry name" value="Mutator_transp_dom"/>
</dbReference>
<sequence length="316" mass="35222">MAVELIIYNQHLKDENVCVNVLIGDDDSSTIAAVRRESTTQIDKWSDLNHASKAMINSLYGLKLPTKIIEYFLRCFTCAIKKNEGNPEAVKCALRNVVSHAFGNHERCGEWCRYSSIGEEYQPKGLPHGKPLSDPQLKSALTSVFTRFANNSDKLAPCGSSQGNESFNSSVASKAPKSKYYAASESLNFRVYKELNLSPSKATVKFRESKESVRKQKIENLRTVEAKRRRLFHKKNRSTDTSDHQGARIVIFDLETTGLSKSAEICQIAAVHEKEIFNVYIVPAGDMSSRAAEVTGLQVHGGEMFLNNQQVDTTPP</sequence>
<keyword evidence="2" id="KW-1185">Reference proteome</keyword>